<protein>
    <submittedName>
        <fullName evidence="2">Uncharacterized protein</fullName>
    </submittedName>
</protein>
<feature type="region of interest" description="Disordered" evidence="1">
    <location>
        <begin position="271"/>
        <end position="312"/>
    </location>
</feature>
<dbReference type="Proteomes" id="UP000799766">
    <property type="component" value="Unassembled WGS sequence"/>
</dbReference>
<dbReference type="EMBL" id="MU001683">
    <property type="protein sequence ID" value="KAF2456409.1"/>
    <property type="molecule type" value="Genomic_DNA"/>
</dbReference>
<proteinExistence type="predicted"/>
<sequence length="362" mass="39637">MGRRGLRARIALSFDRQAPAAAFCMPCAACCPLAAQANQRARSPAAAREQLTRPNKTPPGGNGRPVGLILRRALLCSDATRRYLGRRPRREARAQATAAGRRLALAARASKTPSSPPRPVNTIQRSAPHFALCAARTRGFRSIELRKRQPKPAAADAMILRAHRPSGGCGDRRAGRGAKGGLEEAANHERRRARAPSRPLDTGRPRRSRHPKRPKAEDTPGLPLIIIAQTAGTNDRATGVQANRLSRFTVPSTDGTSISGTRFLHAMVSHNGQRGTERDRISAARSLQDPQRSRERKCAATNKGSPPPFPRSPQWAEMQLFDTYFLHGPAKPPSTGNGRRFWRLEQKSMVGTNPDRVRCGRR</sequence>
<name>A0A6A6NXG8_9PEZI</name>
<evidence type="ECO:0000256" key="1">
    <source>
        <dbReference type="SAM" id="MobiDB-lite"/>
    </source>
</evidence>
<accession>A0A6A6NXG8</accession>
<organism evidence="2 3">
    <name type="scientific">Lineolata rhizophorae</name>
    <dbReference type="NCBI Taxonomy" id="578093"/>
    <lineage>
        <taxon>Eukaryota</taxon>
        <taxon>Fungi</taxon>
        <taxon>Dikarya</taxon>
        <taxon>Ascomycota</taxon>
        <taxon>Pezizomycotina</taxon>
        <taxon>Dothideomycetes</taxon>
        <taxon>Dothideomycetes incertae sedis</taxon>
        <taxon>Lineolatales</taxon>
        <taxon>Lineolataceae</taxon>
        <taxon>Lineolata</taxon>
    </lineage>
</organism>
<evidence type="ECO:0000313" key="3">
    <source>
        <dbReference type="Proteomes" id="UP000799766"/>
    </source>
</evidence>
<keyword evidence="3" id="KW-1185">Reference proteome</keyword>
<dbReference type="AlphaFoldDB" id="A0A6A6NXG8"/>
<feature type="region of interest" description="Disordered" evidence="1">
    <location>
        <begin position="143"/>
        <end position="223"/>
    </location>
</feature>
<gene>
    <name evidence="2" type="ORF">BDY21DRAFT_364604</name>
</gene>
<reference evidence="2" key="1">
    <citation type="journal article" date="2020" name="Stud. Mycol.">
        <title>101 Dothideomycetes genomes: a test case for predicting lifestyles and emergence of pathogens.</title>
        <authorList>
            <person name="Haridas S."/>
            <person name="Albert R."/>
            <person name="Binder M."/>
            <person name="Bloem J."/>
            <person name="Labutti K."/>
            <person name="Salamov A."/>
            <person name="Andreopoulos B."/>
            <person name="Baker S."/>
            <person name="Barry K."/>
            <person name="Bills G."/>
            <person name="Bluhm B."/>
            <person name="Cannon C."/>
            <person name="Castanera R."/>
            <person name="Culley D."/>
            <person name="Daum C."/>
            <person name="Ezra D."/>
            <person name="Gonzalez J."/>
            <person name="Henrissat B."/>
            <person name="Kuo A."/>
            <person name="Liang C."/>
            <person name="Lipzen A."/>
            <person name="Lutzoni F."/>
            <person name="Magnuson J."/>
            <person name="Mondo S."/>
            <person name="Nolan M."/>
            <person name="Ohm R."/>
            <person name="Pangilinan J."/>
            <person name="Park H.-J."/>
            <person name="Ramirez L."/>
            <person name="Alfaro M."/>
            <person name="Sun H."/>
            <person name="Tritt A."/>
            <person name="Yoshinaga Y."/>
            <person name="Zwiers L.-H."/>
            <person name="Turgeon B."/>
            <person name="Goodwin S."/>
            <person name="Spatafora J."/>
            <person name="Crous P."/>
            <person name="Grigoriev I."/>
        </authorList>
    </citation>
    <scope>NUCLEOTIDE SEQUENCE</scope>
    <source>
        <strain evidence="2">ATCC 16933</strain>
    </source>
</reference>
<evidence type="ECO:0000313" key="2">
    <source>
        <dbReference type="EMBL" id="KAF2456409.1"/>
    </source>
</evidence>
<feature type="region of interest" description="Disordered" evidence="1">
    <location>
        <begin position="42"/>
        <end position="65"/>
    </location>
</feature>